<sequence>MSTCNKAGQTRVNTPLFGCKTRLKQFEHGATRGEFHAPRSDQSASGIYCPTSLTPRALTLPSPPTTHALE</sequence>
<comment type="caution">
    <text evidence="2">The sequence shown here is derived from an EMBL/GenBank/DDBJ whole genome shotgun (WGS) entry which is preliminary data.</text>
</comment>
<organism evidence="2 3">
    <name type="scientific">Champsocephalus gunnari</name>
    <name type="common">Mackerel icefish</name>
    <dbReference type="NCBI Taxonomy" id="52237"/>
    <lineage>
        <taxon>Eukaryota</taxon>
        <taxon>Metazoa</taxon>
        <taxon>Chordata</taxon>
        <taxon>Craniata</taxon>
        <taxon>Vertebrata</taxon>
        <taxon>Euteleostomi</taxon>
        <taxon>Actinopterygii</taxon>
        <taxon>Neopterygii</taxon>
        <taxon>Teleostei</taxon>
        <taxon>Neoteleostei</taxon>
        <taxon>Acanthomorphata</taxon>
        <taxon>Eupercaria</taxon>
        <taxon>Perciformes</taxon>
        <taxon>Notothenioidei</taxon>
        <taxon>Channichthyidae</taxon>
        <taxon>Champsocephalus</taxon>
    </lineage>
</organism>
<dbReference type="Proteomes" id="UP001331515">
    <property type="component" value="Unassembled WGS sequence"/>
</dbReference>
<accession>A0AAN8DRC1</accession>
<evidence type="ECO:0000313" key="2">
    <source>
        <dbReference type="EMBL" id="KAK5926960.1"/>
    </source>
</evidence>
<evidence type="ECO:0000313" key="3">
    <source>
        <dbReference type="Proteomes" id="UP001331515"/>
    </source>
</evidence>
<name>A0AAN8DRC1_CHAGU</name>
<gene>
    <name evidence="2" type="ORF">CgunFtcFv8_022492</name>
</gene>
<keyword evidence="3" id="KW-1185">Reference proteome</keyword>
<evidence type="ECO:0000256" key="1">
    <source>
        <dbReference type="SAM" id="MobiDB-lite"/>
    </source>
</evidence>
<protein>
    <submittedName>
        <fullName evidence="2">Uncharacterized protein</fullName>
    </submittedName>
</protein>
<dbReference type="AlphaFoldDB" id="A0AAN8DRC1"/>
<reference evidence="2 3" key="1">
    <citation type="journal article" date="2023" name="Mol. Biol. Evol.">
        <title>Genomics of Secondarily Temperate Adaptation in the Only Non-Antarctic Icefish.</title>
        <authorList>
            <person name="Rivera-Colon A.G."/>
            <person name="Rayamajhi N."/>
            <person name="Minhas B.F."/>
            <person name="Madrigal G."/>
            <person name="Bilyk K.T."/>
            <person name="Yoon V."/>
            <person name="Hune M."/>
            <person name="Gregory S."/>
            <person name="Cheng C.H.C."/>
            <person name="Catchen J.M."/>
        </authorList>
    </citation>
    <scope>NUCLEOTIDE SEQUENCE [LARGE SCALE GENOMIC DNA]</scope>
    <source>
        <tissue evidence="2">White muscle</tissue>
    </source>
</reference>
<feature type="region of interest" description="Disordered" evidence="1">
    <location>
        <begin position="30"/>
        <end position="70"/>
    </location>
</feature>
<proteinExistence type="predicted"/>
<feature type="compositionally biased region" description="Basic and acidic residues" evidence="1">
    <location>
        <begin position="30"/>
        <end position="39"/>
    </location>
</feature>
<dbReference type="EMBL" id="JAURVH010001519">
    <property type="protein sequence ID" value="KAK5926960.1"/>
    <property type="molecule type" value="Genomic_DNA"/>
</dbReference>